<evidence type="ECO:0000313" key="3">
    <source>
        <dbReference type="Proteomes" id="UP001499988"/>
    </source>
</evidence>
<dbReference type="RefSeq" id="WP_345336079.1">
    <property type="nucleotide sequence ID" value="NZ_BAABJZ010000091.1"/>
</dbReference>
<dbReference type="EMBL" id="BAABJZ010000091">
    <property type="protein sequence ID" value="GAA4893475.1"/>
    <property type="molecule type" value="Genomic_DNA"/>
</dbReference>
<gene>
    <name evidence="2" type="ORF">GCM10023333_28330</name>
</gene>
<name>A0ABP9F4A6_9GAMM</name>
<protein>
    <recommendedName>
        <fullName evidence="1">DUF7281 domain-containing protein</fullName>
    </recommendedName>
</protein>
<dbReference type="InterPro" id="IPR036078">
    <property type="entry name" value="Spo11/TopoVI_A_sf"/>
</dbReference>
<dbReference type="InterPro" id="IPR055705">
    <property type="entry name" value="DUF7281"/>
</dbReference>
<accession>A0ABP9F4A6</accession>
<reference evidence="3" key="1">
    <citation type="journal article" date="2019" name="Int. J. Syst. Evol. Microbiol.">
        <title>The Global Catalogue of Microorganisms (GCM) 10K type strain sequencing project: providing services to taxonomists for standard genome sequencing and annotation.</title>
        <authorList>
            <consortium name="The Broad Institute Genomics Platform"/>
            <consortium name="The Broad Institute Genome Sequencing Center for Infectious Disease"/>
            <person name="Wu L."/>
            <person name="Ma J."/>
        </authorList>
    </citation>
    <scope>NUCLEOTIDE SEQUENCE [LARGE SCALE GENOMIC DNA]</scope>
    <source>
        <strain evidence="3">JCM 18401</strain>
    </source>
</reference>
<organism evidence="2 3">
    <name type="scientific">Ferrimonas pelagia</name>
    <dbReference type="NCBI Taxonomy" id="1177826"/>
    <lineage>
        <taxon>Bacteria</taxon>
        <taxon>Pseudomonadati</taxon>
        <taxon>Pseudomonadota</taxon>
        <taxon>Gammaproteobacteria</taxon>
        <taxon>Alteromonadales</taxon>
        <taxon>Ferrimonadaceae</taxon>
        <taxon>Ferrimonas</taxon>
    </lineage>
</organism>
<dbReference type="SUPFAM" id="SSF56726">
    <property type="entry name" value="DNA topoisomerase IV, alpha subunit"/>
    <property type="match status" value="1"/>
</dbReference>
<dbReference type="Proteomes" id="UP001499988">
    <property type="component" value="Unassembled WGS sequence"/>
</dbReference>
<evidence type="ECO:0000313" key="2">
    <source>
        <dbReference type="EMBL" id="GAA4893475.1"/>
    </source>
</evidence>
<feature type="domain" description="DUF7281" evidence="1">
    <location>
        <begin position="101"/>
        <end position="271"/>
    </location>
</feature>
<comment type="caution">
    <text evidence="2">The sequence shown here is derived from an EMBL/GenBank/DDBJ whole genome shotgun (WGS) entry which is preliminary data.</text>
</comment>
<evidence type="ECO:0000259" key="1">
    <source>
        <dbReference type="Pfam" id="PF23947"/>
    </source>
</evidence>
<dbReference type="Pfam" id="PF23947">
    <property type="entry name" value="DUF7281"/>
    <property type="match status" value="1"/>
</dbReference>
<proteinExistence type="predicted"/>
<keyword evidence="3" id="KW-1185">Reference proteome</keyword>
<sequence>MNRQQLNALDKLLRDRSGSAKLNKALLQLHQHYEFGRIDPIRKCLTYRPEELARLEAEWRHALQTIELRQLSDQLKQTDRAGAARLTSHEKLARDDPGEHLVQLTWGNGRLQGKAQPLPESATLQLDWRRLPAFDRIILVENWDTFLQLERYSLPPELTVLPALYRGHDRQARNLKRYLMAHDHCQVMLFADLDAKGLLLAQEFGACGFIAPNAACWSQAINASASWDKQRNLHAQLNALPNGPLHALWQQLQAEQLAIMQQQWAAHDLPLICHPL</sequence>